<dbReference type="Pfam" id="PF03881">
    <property type="entry name" value="Fructosamin_kin"/>
    <property type="match status" value="1"/>
</dbReference>
<accession>A0A9P8SKN8</accession>
<dbReference type="SUPFAM" id="SSF56112">
    <property type="entry name" value="Protein kinase-like (PK-like)"/>
    <property type="match status" value="1"/>
</dbReference>
<protein>
    <recommendedName>
        <fullName evidence="1">protein-ribulosamine 3-kinase</fullName>
        <ecNumber evidence="1">2.7.1.172</ecNumber>
    </recommendedName>
</protein>
<dbReference type="PANTHER" id="PTHR12149:SF8">
    <property type="entry name" value="PROTEIN-RIBULOSAMINE 3-KINASE"/>
    <property type="match status" value="1"/>
</dbReference>
<dbReference type="Proteomes" id="UP000824596">
    <property type="component" value="Unassembled WGS sequence"/>
</dbReference>
<dbReference type="Gene3D" id="3.90.1200.10">
    <property type="match status" value="1"/>
</dbReference>
<dbReference type="OrthoDB" id="5772781at2759"/>
<dbReference type="PANTHER" id="PTHR12149">
    <property type="entry name" value="FRUCTOSAMINE 3 KINASE-RELATED PROTEIN"/>
    <property type="match status" value="1"/>
</dbReference>
<dbReference type="GO" id="GO:0102193">
    <property type="term" value="F:protein-ribulosamine 3-kinase activity"/>
    <property type="evidence" value="ECO:0007669"/>
    <property type="project" value="UniProtKB-EC"/>
</dbReference>
<gene>
    <name evidence="3" type="ORF">HRG_04092</name>
</gene>
<comment type="caution">
    <text evidence="3">The sequence shown here is derived from an EMBL/GenBank/DDBJ whole genome shotgun (WGS) entry which is preliminary data.</text>
</comment>
<dbReference type="InterPro" id="IPR016477">
    <property type="entry name" value="Fructo-/Ketosamine-3-kinase"/>
</dbReference>
<name>A0A9P8SKN8_9HYPO</name>
<dbReference type="RefSeq" id="XP_044723589.1">
    <property type="nucleotide sequence ID" value="XM_044862563.1"/>
</dbReference>
<organism evidence="3 4">
    <name type="scientific">Hirsutella rhossiliensis</name>
    <dbReference type="NCBI Taxonomy" id="111463"/>
    <lineage>
        <taxon>Eukaryota</taxon>
        <taxon>Fungi</taxon>
        <taxon>Dikarya</taxon>
        <taxon>Ascomycota</taxon>
        <taxon>Pezizomycotina</taxon>
        <taxon>Sordariomycetes</taxon>
        <taxon>Hypocreomycetidae</taxon>
        <taxon>Hypocreales</taxon>
        <taxon>Ophiocordycipitaceae</taxon>
        <taxon>Hirsutella</taxon>
    </lineage>
</organism>
<dbReference type="GeneID" id="68353221"/>
<keyword evidence="3" id="KW-0418">Kinase</keyword>
<evidence type="ECO:0000313" key="4">
    <source>
        <dbReference type="Proteomes" id="UP000824596"/>
    </source>
</evidence>
<dbReference type="AlphaFoldDB" id="A0A9P8SKN8"/>
<dbReference type="GO" id="GO:0016301">
    <property type="term" value="F:kinase activity"/>
    <property type="evidence" value="ECO:0007669"/>
    <property type="project" value="UniProtKB-KW"/>
</dbReference>
<dbReference type="EC" id="2.7.1.172" evidence="1"/>
<keyword evidence="3" id="KW-0808">Transferase</keyword>
<comment type="catalytic activity">
    <reaction evidence="2">
        <text>N(6)-D-ribulosyl-L-lysyl-[protein] + ATP = N(6)-(3-O-phospho-D-ribulosyl)-L-lysyl-[protein] + ADP + H(+)</text>
        <dbReference type="Rhea" id="RHEA:48432"/>
        <dbReference type="Rhea" id="RHEA-COMP:12103"/>
        <dbReference type="Rhea" id="RHEA-COMP:12104"/>
        <dbReference type="ChEBI" id="CHEBI:15378"/>
        <dbReference type="ChEBI" id="CHEBI:30616"/>
        <dbReference type="ChEBI" id="CHEBI:90418"/>
        <dbReference type="ChEBI" id="CHEBI:90420"/>
        <dbReference type="ChEBI" id="CHEBI:456216"/>
        <dbReference type="EC" id="2.7.1.172"/>
    </reaction>
    <physiologicalReaction direction="left-to-right" evidence="2">
        <dbReference type="Rhea" id="RHEA:48433"/>
    </physiologicalReaction>
</comment>
<dbReference type="EMBL" id="JAIZPD010000003">
    <property type="protein sequence ID" value="KAH0966076.1"/>
    <property type="molecule type" value="Genomic_DNA"/>
</dbReference>
<reference evidence="3" key="1">
    <citation type="submission" date="2021-09" db="EMBL/GenBank/DDBJ databases">
        <title>A high-quality genome of the endoparasitic fungus Hirsutella rhossiliensis with a comparison of Hirsutella genomes reveals transposable elements contributing to genome size variation.</title>
        <authorList>
            <person name="Lin R."/>
            <person name="Jiao Y."/>
            <person name="Sun X."/>
            <person name="Ling J."/>
            <person name="Xie B."/>
            <person name="Cheng X."/>
        </authorList>
    </citation>
    <scope>NUCLEOTIDE SEQUENCE</scope>
    <source>
        <strain evidence="3">HR02</strain>
    </source>
</reference>
<evidence type="ECO:0000256" key="1">
    <source>
        <dbReference type="ARBA" id="ARBA00011961"/>
    </source>
</evidence>
<evidence type="ECO:0000256" key="2">
    <source>
        <dbReference type="ARBA" id="ARBA00048655"/>
    </source>
</evidence>
<evidence type="ECO:0000313" key="3">
    <source>
        <dbReference type="EMBL" id="KAH0966076.1"/>
    </source>
</evidence>
<dbReference type="InterPro" id="IPR011009">
    <property type="entry name" value="Kinase-like_dom_sf"/>
</dbReference>
<keyword evidence="4" id="KW-1185">Reference proteome</keyword>
<sequence length="319" mass="36021">MSLPHAMGPFELDGNVVAGIRHKYFLKVVELGELGQGTCEGEFVSLKAISTASPGFCPEPYAWGRCSQLRPKKHFLLVEFRDIASQPAEPQRLAAGLAELHARSHSPTGKFGFHMRTCHGPIAQAVDVWDASWCNVFKRHLQHIVDLANPILSWPEFATIAELTLDKVVPRLLLPLQADGRSLKPCLVHGDAWDGNCAMDAQSDRAFVFDACSFYAHNEYDTGNWRAPRHRLSNKAYIHHYQLHLPASEPVDDWDARNLLYSLPFNIGNAIHVPGSTQRQVVYEDMTTLCTMLYPNDLDQRMRENHDKTFEPEISTSYR</sequence>
<proteinExistence type="predicted"/>